<dbReference type="Gene3D" id="3.40.50.150">
    <property type="entry name" value="Vaccinia Virus protein VP39"/>
    <property type="match status" value="1"/>
</dbReference>
<dbReference type="Proteomes" id="UP000591071">
    <property type="component" value="Unassembled WGS sequence"/>
</dbReference>
<proteinExistence type="predicted"/>
<dbReference type="GO" id="GO:0032259">
    <property type="term" value="P:methylation"/>
    <property type="evidence" value="ECO:0007669"/>
    <property type="project" value="UniProtKB-KW"/>
</dbReference>
<dbReference type="GO" id="GO:0016757">
    <property type="term" value="F:glycosyltransferase activity"/>
    <property type="evidence" value="ECO:0007669"/>
    <property type="project" value="InterPro"/>
</dbReference>
<dbReference type="Gene3D" id="3.40.50.2000">
    <property type="entry name" value="Glycogen Phosphorylase B"/>
    <property type="match status" value="2"/>
</dbReference>
<dbReference type="CDD" id="cd02440">
    <property type="entry name" value="AdoMet_MTases"/>
    <property type="match status" value="1"/>
</dbReference>
<dbReference type="EMBL" id="JABAFG010000006">
    <property type="protein sequence ID" value="NME27925.1"/>
    <property type="molecule type" value="Genomic_DNA"/>
</dbReference>
<dbReference type="Pfam" id="PF13439">
    <property type="entry name" value="Glyco_transf_4"/>
    <property type="match status" value="1"/>
</dbReference>
<dbReference type="RefSeq" id="WP_170087382.1">
    <property type="nucleotide sequence ID" value="NZ_JABAFG010000006.1"/>
</dbReference>
<dbReference type="InterPro" id="IPR001296">
    <property type="entry name" value="Glyco_trans_1"/>
</dbReference>
<dbReference type="SUPFAM" id="SSF53335">
    <property type="entry name" value="S-adenosyl-L-methionine-dependent methyltransferases"/>
    <property type="match status" value="1"/>
</dbReference>
<dbReference type="InterPro" id="IPR028098">
    <property type="entry name" value="Glyco_trans_4-like_N"/>
</dbReference>
<evidence type="ECO:0000259" key="3">
    <source>
        <dbReference type="Pfam" id="PF13439"/>
    </source>
</evidence>
<name>A0A848BRN7_9FIRM</name>
<protein>
    <submittedName>
        <fullName evidence="4">Methyltransferase domain-containing protein</fullName>
    </submittedName>
</protein>
<evidence type="ECO:0000259" key="2">
    <source>
        <dbReference type="Pfam" id="PF00534"/>
    </source>
</evidence>
<accession>A0A848BRN7</accession>
<dbReference type="AlphaFoldDB" id="A0A848BRN7"/>
<comment type="caution">
    <text evidence="4">The sequence shown here is derived from an EMBL/GenBank/DDBJ whole genome shotgun (WGS) entry which is preliminary data.</text>
</comment>
<keyword evidence="4" id="KW-0489">Methyltransferase</keyword>
<dbReference type="PANTHER" id="PTHR12526">
    <property type="entry name" value="GLYCOSYLTRANSFERASE"/>
    <property type="match status" value="1"/>
</dbReference>
<feature type="coiled-coil region" evidence="1">
    <location>
        <begin position="287"/>
        <end position="314"/>
    </location>
</feature>
<evidence type="ECO:0000313" key="4">
    <source>
        <dbReference type="EMBL" id="NME27925.1"/>
    </source>
</evidence>
<feature type="domain" description="Glycosyl transferase family 1" evidence="2">
    <location>
        <begin position="571"/>
        <end position="724"/>
    </location>
</feature>
<dbReference type="Pfam" id="PF13489">
    <property type="entry name" value="Methyltransf_23"/>
    <property type="match status" value="1"/>
</dbReference>
<dbReference type="InterPro" id="IPR029063">
    <property type="entry name" value="SAM-dependent_MTases_sf"/>
</dbReference>
<evidence type="ECO:0000313" key="5">
    <source>
        <dbReference type="Proteomes" id="UP000591071"/>
    </source>
</evidence>
<dbReference type="Pfam" id="PF00534">
    <property type="entry name" value="Glycos_transf_1"/>
    <property type="match status" value="1"/>
</dbReference>
<dbReference type="GO" id="GO:0008168">
    <property type="term" value="F:methyltransferase activity"/>
    <property type="evidence" value="ECO:0007669"/>
    <property type="project" value="UniProtKB-KW"/>
</dbReference>
<feature type="domain" description="Glycosyltransferase subfamily 4-like N-terminal" evidence="3">
    <location>
        <begin position="425"/>
        <end position="557"/>
    </location>
</feature>
<dbReference type="SUPFAM" id="SSF53756">
    <property type="entry name" value="UDP-Glycosyltransferase/glycogen phosphorylase"/>
    <property type="match status" value="1"/>
</dbReference>
<organism evidence="4 5">
    <name type="scientific">Megasphaera hexanoica</name>
    <dbReference type="NCBI Taxonomy" id="1675036"/>
    <lineage>
        <taxon>Bacteria</taxon>
        <taxon>Bacillati</taxon>
        <taxon>Bacillota</taxon>
        <taxon>Negativicutes</taxon>
        <taxon>Veillonellales</taxon>
        <taxon>Veillonellaceae</taxon>
        <taxon>Megasphaera</taxon>
    </lineage>
</organism>
<evidence type="ECO:0000256" key="1">
    <source>
        <dbReference type="SAM" id="Coils"/>
    </source>
</evidence>
<gene>
    <name evidence="4" type="ORF">HF872_04710</name>
</gene>
<keyword evidence="4" id="KW-0808">Transferase</keyword>
<reference evidence="4 5" key="1">
    <citation type="submission" date="2020-04" db="EMBL/GenBank/DDBJ databases">
        <authorList>
            <person name="Hitch T.C.A."/>
            <person name="Wylensek D."/>
            <person name="Clavel T."/>
        </authorList>
    </citation>
    <scope>NUCLEOTIDE SEQUENCE [LARGE SCALE GENOMIC DNA]</scope>
    <source>
        <strain evidence="4 5">Oil-RF-744-FAT-WT-6-1</strain>
    </source>
</reference>
<keyword evidence="1" id="KW-0175">Coiled coil</keyword>
<sequence>MSIGIIGNDKNNKLLDYNKENKYYDPYVDINLETFNNSHAILCKEVKQNSFVLDVGCGQGIIGKILKRELNCRVYGIELDKTAINVANKEKCYKKIYNFDVANRIGNEFELFVADNLKFDYIIFSDVLEHLINPADALLFFFKSLNEKGKILISLPNISHFDIINGLLNDEFNYSDMGILDNTHLRFFTKYSFAEYIDSINKKYELSIDCKLIGQTIIKPHFYSKYPMIDSLFSLNPQLLVLQNLFMLSPNSSDTSSLRSLLSENKIDLISKLEENIKNNYLLIKKNDSLIKENNELKNDIENIKQISNSYESRLNVILNSNSWKVTSPLRKITDTLKKIKIELKYSSDKKPSIMFFVHSWRRLDDPDNTEIGGTTLYVLDIIYNINKKFHCYVLTVIKNKYVLVTFENHEEIIYDLGLNVKVKNFDRYDKDFYINIKHLLINLNIDLLHINHIIDFPSDLQLLSKEFHTITTLHDYTFICPRYFLINEKNKLCNYYLNCHKCVKDLTEMQYKIRHDACQKLLLNSDWVIAPDDSMINEFSKVYKLSNIRIIPHGINFKEYIKFDKYDRNNKKSNQSIFNIAFVGSVDNHKGGEIVKNLIFHTKDDSIKYHIFGITSTNELKQNKSNYEFHDRYKKKDIPWLLNKFKIDLVLFLNPCKESFSYTLSEVLYAGIPCLSFDIGAIGNRIKTNQVGWVIPPTDNYEIILKMIFHIKENQIYQEVKNNVINYNVPELSSSLDEMKDIYYMYKNDNTKDISTQILFLRQFNKVSMRRECEI</sequence>